<dbReference type="PROSITE" id="PS50526">
    <property type="entry name" value="RDRP_SSRNA_NEG_NONSEG"/>
    <property type="match status" value="1"/>
</dbReference>
<accession>A0A8D9PGZ9</accession>
<dbReference type="KEGG" id="vg:80540996"/>
<comment type="catalytic activity">
    <reaction evidence="16">
        <text>a 5'-end triphospho-adenylyl-adenylyl-cytidylyl-adenosine in mRNA + GDP + H(+) = a 5'-end (5'-triphosphoguanosine)-adenylyl-adenylyl-cytidylyl-adenosine in mRNA + diphosphate</text>
        <dbReference type="Rhea" id="RHEA:65436"/>
        <dbReference type="Rhea" id="RHEA-COMP:16797"/>
        <dbReference type="Rhea" id="RHEA-COMP:16799"/>
        <dbReference type="ChEBI" id="CHEBI:15378"/>
        <dbReference type="ChEBI" id="CHEBI:33019"/>
        <dbReference type="ChEBI" id="CHEBI:58189"/>
        <dbReference type="ChEBI" id="CHEBI:156484"/>
        <dbReference type="ChEBI" id="CHEBI:156503"/>
        <dbReference type="EC" id="2.7.7.88"/>
    </reaction>
</comment>
<dbReference type="InterPro" id="IPR026890">
    <property type="entry name" value="Mononeg_mRNAcap"/>
</dbReference>
<keyword evidence="15" id="KW-0511">Multifunctional enzyme</keyword>
<evidence type="ECO:0000256" key="16">
    <source>
        <dbReference type="ARBA" id="ARBA00024494"/>
    </source>
</evidence>
<dbReference type="GO" id="GO:0003968">
    <property type="term" value="F:RNA-directed RNA polymerase activity"/>
    <property type="evidence" value="ECO:0007669"/>
    <property type="project" value="UniProtKB-KW"/>
</dbReference>
<protein>
    <recommendedName>
        <fullName evidence="3">RNA-directed RNA polymerase</fullName>
        <ecNumber evidence="3">2.7.7.48</ecNumber>
    </recommendedName>
    <alternativeName>
        <fullName evidence="19">Replicase</fullName>
    </alternativeName>
    <alternativeName>
        <fullName evidence="18">Transcriptase</fullName>
    </alternativeName>
</protein>
<dbReference type="GO" id="GO:0005524">
    <property type="term" value="F:ATP binding"/>
    <property type="evidence" value="ECO:0007669"/>
    <property type="project" value="UniProtKB-KW"/>
</dbReference>
<keyword evidence="14" id="KW-1035">Host cytoplasm</keyword>
<keyword evidence="13" id="KW-0506">mRNA capping</keyword>
<keyword evidence="9" id="KW-0547">Nucleotide-binding</keyword>
<evidence type="ECO:0000256" key="7">
    <source>
        <dbReference type="ARBA" id="ARBA00022691"/>
    </source>
</evidence>
<evidence type="ECO:0000259" key="23">
    <source>
        <dbReference type="PROSITE" id="PS50526"/>
    </source>
</evidence>
<comment type="catalytic activity">
    <reaction evidence="21">
        <text>a 5'-end (5'-triphosphoguanosine)-adenylyl-adenylyl-cytidylyl-adenosine in mRNA + 2 S-adenosyl-L-methionine = a 5'-end (N(7)-methyl 5'-triphosphoguanosine)-(2'-O-methyladenylyl)-adenylyl-cytidylyl-adenosine in mRNA + 2 S-adenosyl-L-homocysteine + H(+)</text>
        <dbReference type="Rhea" id="RHEA:65376"/>
        <dbReference type="Rhea" id="RHEA-COMP:16797"/>
        <dbReference type="Rhea" id="RHEA-COMP:16798"/>
        <dbReference type="ChEBI" id="CHEBI:15378"/>
        <dbReference type="ChEBI" id="CHEBI:57856"/>
        <dbReference type="ChEBI" id="CHEBI:59789"/>
        <dbReference type="ChEBI" id="CHEBI:156483"/>
        <dbReference type="ChEBI" id="CHEBI:156484"/>
        <dbReference type="EC" id="2.1.1.375"/>
    </reaction>
</comment>
<keyword evidence="8" id="KW-0548">Nucleotidyltransferase</keyword>
<evidence type="ECO:0000256" key="21">
    <source>
        <dbReference type="ARBA" id="ARBA00047370"/>
    </source>
</evidence>
<dbReference type="GeneID" id="80540996"/>
<evidence type="ECO:0000256" key="13">
    <source>
        <dbReference type="ARBA" id="ARBA00023042"/>
    </source>
</evidence>
<evidence type="ECO:0000256" key="12">
    <source>
        <dbReference type="ARBA" id="ARBA00022953"/>
    </source>
</evidence>
<dbReference type="GO" id="GO:0044423">
    <property type="term" value="C:virion component"/>
    <property type="evidence" value="ECO:0007669"/>
    <property type="project" value="UniProtKB-KW"/>
</dbReference>
<keyword evidence="4" id="KW-0696">RNA-directed RNA polymerase</keyword>
<evidence type="ECO:0000256" key="20">
    <source>
        <dbReference type="ARBA" id="ARBA00047332"/>
    </source>
</evidence>
<dbReference type="Pfam" id="PF14318">
    <property type="entry name" value="Mononeg_mRNAcap"/>
    <property type="match status" value="1"/>
</dbReference>
<keyword evidence="5" id="KW-0507">mRNA processing</keyword>
<keyword evidence="7" id="KW-0949">S-adenosyl-L-methionine</keyword>
<feature type="domain" description="RdRp catalytic" evidence="23">
    <location>
        <begin position="556"/>
        <end position="741"/>
    </location>
</feature>
<evidence type="ECO:0000256" key="4">
    <source>
        <dbReference type="ARBA" id="ARBA00022484"/>
    </source>
</evidence>
<dbReference type="Pfam" id="PF00946">
    <property type="entry name" value="Mononeg_RNA_pol"/>
    <property type="match status" value="1"/>
</dbReference>
<evidence type="ECO:0000256" key="19">
    <source>
        <dbReference type="ARBA" id="ARBA00031012"/>
    </source>
</evidence>
<comment type="catalytic activity">
    <reaction evidence="20">
        <text>a 5'-end (5'-triphosphoguanosine)-adenylyl-adenylyl-cytidylyl-adenosine in mRNA + S-adenosyl-L-methionine = a 5'-end (5'-triphosphoguanosine)-(2'-O-methyladenylyl)-adenylyl-cytidylyl-adenosine in mRNA + S-adenosyl-L-homocysteine + H(+)</text>
        <dbReference type="Rhea" id="RHEA:65380"/>
        <dbReference type="Rhea" id="RHEA-COMP:16797"/>
        <dbReference type="Rhea" id="RHEA-COMP:16801"/>
        <dbReference type="ChEBI" id="CHEBI:15378"/>
        <dbReference type="ChEBI" id="CHEBI:57856"/>
        <dbReference type="ChEBI" id="CHEBI:59789"/>
        <dbReference type="ChEBI" id="CHEBI:156482"/>
        <dbReference type="ChEBI" id="CHEBI:156484"/>
    </reaction>
</comment>
<keyword evidence="12" id="KW-0693">Viral RNA replication</keyword>
<evidence type="ECO:0000256" key="10">
    <source>
        <dbReference type="ARBA" id="ARBA00022840"/>
    </source>
</evidence>
<evidence type="ECO:0000256" key="17">
    <source>
        <dbReference type="ARBA" id="ARBA00024499"/>
    </source>
</evidence>
<evidence type="ECO:0000256" key="6">
    <source>
        <dbReference type="ARBA" id="ARBA00022679"/>
    </source>
</evidence>
<evidence type="ECO:0000256" key="8">
    <source>
        <dbReference type="ARBA" id="ARBA00022695"/>
    </source>
</evidence>
<evidence type="ECO:0000256" key="14">
    <source>
        <dbReference type="ARBA" id="ARBA00023200"/>
    </source>
</evidence>
<evidence type="ECO:0000256" key="18">
    <source>
        <dbReference type="ARBA" id="ARBA00030436"/>
    </source>
</evidence>
<comment type="subcellular location">
    <subcellularLocation>
        <location evidence="1">Host cytoplasm</location>
    </subcellularLocation>
    <subcellularLocation>
        <location evidence="2">Virion</location>
    </subcellularLocation>
</comment>
<dbReference type="RefSeq" id="YP_010802274.1">
    <property type="nucleotide sequence ID" value="NC_076975.1"/>
</dbReference>
<keyword evidence="10" id="KW-0067">ATP-binding</keyword>
<dbReference type="InterPro" id="IPR014023">
    <property type="entry name" value="Mononeg_RNA_pol_cat"/>
</dbReference>
<dbReference type="GO" id="GO:0030430">
    <property type="term" value="C:host cell cytoplasm"/>
    <property type="evidence" value="ECO:0007669"/>
    <property type="project" value="UniProtKB-SubCell"/>
</dbReference>
<dbReference type="EMBL" id="BK014302">
    <property type="protein sequence ID" value="DAF42314.1"/>
    <property type="molecule type" value="Viral_cRNA"/>
</dbReference>
<reference evidence="24" key="2">
    <citation type="journal article" date="2021" name="Viruses">
        <title>Illuminating the Plant Rhabdovirus Landscape through Metatranscriptomics Data.</title>
        <authorList>
            <person name="Bejerman N."/>
            <person name="Dietzgen R.G."/>
            <person name="Debat H."/>
        </authorList>
    </citation>
    <scope>NUCLEOTIDE SEQUENCE</scope>
</reference>
<sequence>MDFTEELRRPMKGLGDFHLRSAISAPSIEDLEQGTGRVRENRSYRKIKQFGAIRGVLDPGYLLSRIMLSEQASSITDEDLQLLTDILLIDFNEADLLSNCKTIAVEIMKQVRTLGVLMFRRSMQIFMSILIYSNAICSEREFVYHIPDSSYQHGVLCVEVVPDILLILAGELLGVMVGEDLYLSTLDVLRMICDKCTERFNVLLACKIGHPVFPTIYPSEELVINVLNTFDKHILEVGNEAYKDIKAYEAILTGIILSRDTNQIHPPGKFLSDTLMGISEKGQLVYNHIIEITKEASLHQLSQLCGLFRLWGHPTVDAKAGVEKVRKIGTAEKNISKATVDISRRKFLEIFFLNYHSKNNGKYPAHSIISKEQTSYLQSCLGNEEMFSTRDFRYHLSDWDNIQLEKTFDIPKSFNLSMIVADTAISPTRGETMKAGKEGTRVTDPYIRRGVLKWMKDGMLDCHTLLTDINSFPTGLPKEYLMNGLYEKERELNPIARMFTLMSLLMRSYFVVTEHMLADLVLKYIPGITMTYSLLDLSKEMIIMTENQRKETAYSQSFCINMDFEKWNLNMRKESTEVVFTELGRLFGLPNLYNKTYDIFKNSIIYLANGSYTPKLDKEGNLIETDPNLAYQGHLGGFEGLRQKGWTIFTVVLIAYCCDSLGIKYKLMGQGDNQVLIVTIYSKASKRTHQAEHQASIKVELNKLMSKMIEVFSSVGLPLKPLETWVSTAFFSYGKTPLYQGCPLSTSLKRISRIFPFSNEDLMTIDNAMGAIGANCQSASMCDVHPGVSNVIARVQQIICLRLFLKYHPLCGKSPTNLEEGKFMEMYNKFRDGSIFHRRIRNTLSLEDLMFLMMLVPKSLGGFNSYTFFDLIFRGFPDPTSKDMCHLFLCLKYCNKKRQEYIKNWISVIYSPQIDYLHLIQDPTALNILIPPRTLMVIRNSIQETLKSMDFKSEFANWFFDVMKMGETSQLRGLSDLLSKPEALNVRLMHDILGSTVSGYAESVASKIDKTVTLSRMIVGKVDVVTKLVKGEIRFIEYFIVRSHLTEGKEVHWSCPNEFVRIIRDEGWRKKVLAVSVPFPSHFLTDSPRLTTRPDSYLEGIIDDICIGNPEYTYQNMGSARPYLGSDVSEKLHQSAVRVAYGTEPLINRPVRLLRTIGWFIASGYYIVSLLKALLSAVSNLDPNLLINIPEKIKGSMMHRYSDLALKHGSYWMPLWGACSFFHISSNFFSEFSKGSSNVTLHFQSVFCLLQYQLLELLLGKSPKKCLRLYRCCDECIRPVDEDKYDIEELEDYSSVVPSSKDNPYLYVDEKDISILKDERIAVLTSLPKVSKIMVEANLRRLSLSCLEIIGAATAMDIMYRGGESESTKDIGRVPKTIFLKLNLHILFSQVIKFVYILLLRTELDPERTNPSYRQLRQKITRRLSQAPPGAYSILSGIFAWEESIRQYNLLSYSTPVLSYPVTPKSAMEAIKSSLIRLNKMLPDLPVERSGYLIEGPSWRNSPACVDIWAFKSSRTIRPSCLHCLKGILGGVSFLNYGSEWILSRKCEIGHNLFSEERLTKVKVCPMTLEECFDLLPIVFVPEHETPKLDLIRGIIDYKTVFSDKDVISKSADVPRFLYQLTGNKQKKREIELYNGINLPTRSLLRIFEIISIKFKEISESSLGSNLLIMGDGYGYSSLIVSLMFPYLKIFRMTLVDASAGIPHCVRFSQAPCHAKMLLNVDSSLCFEIVNRVSLLVTNSESLEKLKNIGFGFIISEIEYLYSEREEYAEFFEVCYRCNIRSGIVKVVILNANSLSAAIASCAQHYIRWELILTPSDNQDTSSGWIYFNGLRERRLQTIMYLGDDSLRALMVNYQQGLQTALVTDRYKLIDRLYPYLGGFWAGILEAWMTKFISSEYLSDNLTTLYLGLKTGKRPEKIQHSRGNRAYHLYAKENDELRERLLVIALGRCSNMNNILLNATLQWKLEWEITPDRTSFGPILVRGKQMEDDSLIEKRIDYLSLIKVLYSYDKKITYFEKIPNRVKFNYSPREREYLYLKISKISNYRNI</sequence>
<evidence type="ECO:0000256" key="15">
    <source>
        <dbReference type="ARBA" id="ARBA00023268"/>
    </source>
</evidence>
<evidence type="ECO:0000256" key="3">
    <source>
        <dbReference type="ARBA" id="ARBA00012494"/>
    </source>
</evidence>
<comment type="catalytic activity">
    <reaction evidence="22">
        <text>GTP + H2O = GDP + phosphate + H(+)</text>
        <dbReference type="Rhea" id="RHEA:19669"/>
        <dbReference type="ChEBI" id="CHEBI:15377"/>
        <dbReference type="ChEBI" id="CHEBI:15378"/>
        <dbReference type="ChEBI" id="CHEBI:37565"/>
        <dbReference type="ChEBI" id="CHEBI:43474"/>
        <dbReference type="ChEBI" id="CHEBI:58189"/>
    </reaction>
</comment>
<evidence type="ECO:0000313" key="25">
    <source>
        <dbReference type="Proteomes" id="UP001161628"/>
    </source>
</evidence>
<evidence type="ECO:0000256" key="9">
    <source>
        <dbReference type="ARBA" id="ARBA00022741"/>
    </source>
</evidence>
<dbReference type="EC" id="2.7.7.48" evidence="3"/>
<name>A0A8D9PGZ9_9RHAB</name>
<comment type="catalytic activity">
    <reaction evidence="17">
        <text>a 5'-end (5'-triphosphoguanosine)-(2'-O-methyladenylyl)-adenylyl-cytidylyl-adenosine in mRNA + S-adenosyl-L-methionine = a 5'-end (N(7)-methyl 5'-triphosphoguanosine)-(2'-O-methyladenylyl)-adenylyl-cytidylyl-adenosine in mRNA + S-adenosyl-L-homocysteine</text>
        <dbReference type="Rhea" id="RHEA:65440"/>
        <dbReference type="Rhea" id="RHEA-COMP:16798"/>
        <dbReference type="Rhea" id="RHEA-COMP:16801"/>
        <dbReference type="ChEBI" id="CHEBI:57856"/>
        <dbReference type="ChEBI" id="CHEBI:59789"/>
        <dbReference type="ChEBI" id="CHEBI:156482"/>
        <dbReference type="ChEBI" id="CHEBI:156483"/>
    </reaction>
</comment>
<evidence type="ECO:0000256" key="1">
    <source>
        <dbReference type="ARBA" id="ARBA00004192"/>
    </source>
</evidence>
<evidence type="ECO:0000256" key="5">
    <source>
        <dbReference type="ARBA" id="ARBA00022664"/>
    </source>
</evidence>
<evidence type="ECO:0000256" key="11">
    <source>
        <dbReference type="ARBA" id="ARBA00022844"/>
    </source>
</evidence>
<evidence type="ECO:0000313" key="24">
    <source>
        <dbReference type="EMBL" id="DAF42314.1"/>
    </source>
</evidence>
<evidence type="ECO:0000256" key="22">
    <source>
        <dbReference type="ARBA" id="ARBA00048548"/>
    </source>
</evidence>
<proteinExistence type="predicted"/>
<dbReference type="Proteomes" id="UP001161628">
    <property type="component" value="Segment"/>
</dbReference>
<keyword evidence="25" id="KW-1185">Reference proteome</keyword>
<dbReference type="GO" id="GO:0004482">
    <property type="term" value="F:mRNA 5'-cap (guanine-N7-)-methyltransferase activity"/>
    <property type="evidence" value="ECO:0007669"/>
    <property type="project" value="InterPro"/>
</dbReference>
<evidence type="ECO:0000256" key="2">
    <source>
        <dbReference type="ARBA" id="ARBA00004328"/>
    </source>
</evidence>
<keyword evidence="6" id="KW-0808">Transferase</keyword>
<organism evidence="24 25">
    <name type="scientific">Anthurium amnicola virus 1</name>
    <dbReference type="NCBI Taxonomy" id="2793721"/>
    <lineage>
        <taxon>Viruses</taxon>
        <taxon>Riboviria</taxon>
        <taxon>Orthornavirae</taxon>
        <taxon>Negarnaviricota</taxon>
        <taxon>Haploviricotina</taxon>
        <taxon>Monjiviricetes</taxon>
        <taxon>Mononegavirales</taxon>
        <taxon>Rhabdoviridae</taxon>
        <taxon>Betarhabdovirinae</taxon>
        <taxon>Betacytorhabdovirus</taxon>
        <taxon>Betacytorhabdovirus anthurii</taxon>
        <taxon>Cytorhabdovirus anthurii</taxon>
    </lineage>
</organism>
<keyword evidence="11" id="KW-0946">Virion</keyword>
<reference evidence="24" key="1">
    <citation type="journal article" date="2021" name="J. Anim. Genet.">
        <title>Illuminating the plant rhabdovirus landscape through metatranscriptomics data.</title>
        <authorList>
            <person name="Bejerman N."/>
            <person name="Dietzgen R.G."/>
            <person name="Debat H."/>
        </authorList>
    </citation>
    <scope>NUCLEOTIDE SEQUENCE</scope>
</reference>